<evidence type="ECO:0000256" key="3">
    <source>
        <dbReference type="SAM" id="Phobius"/>
    </source>
</evidence>
<accession>A0A2L0F1Y6</accession>
<evidence type="ECO:0000313" key="6">
    <source>
        <dbReference type="Proteomes" id="UP000238348"/>
    </source>
</evidence>
<dbReference type="SUPFAM" id="SSF56112">
    <property type="entry name" value="Protein kinase-like (PK-like)"/>
    <property type="match status" value="1"/>
</dbReference>
<dbReference type="SMART" id="SM00220">
    <property type="entry name" value="S_TKc"/>
    <property type="match status" value="1"/>
</dbReference>
<dbReference type="GO" id="GO:0005737">
    <property type="term" value="C:cytoplasm"/>
    <property type="evidence" value="ECO:0007669"/>
    <property type="project" value="TreeGrafter"/>
</dbReference>
<keyword evidence="3" id="KW-0472">Membrane</keyword>
<dbReference type="Gene3D" id="1.10.510.10">
    <property type="entry name" value="Transferase(Phosphotransferase) domain 1"/>
    <property type="match status" value="1"/>
</dbReference>
<protein>
    <recommendedName>
        <fullName evidence="4">Protein kinase domain-containing protein</fullName>
    </recommendedName>
</protein>
<dbReference type="EMBL" id="CP012673">
    <property type="protein sequence ID" value="AUX45570.1"/>
    <property type="molecule type" value="Genomic_DNA"/>
</dbReference>
<dbReference type="PANTHER" id="PTHR16305">
    <property type="entry name" value="TESTICULAR SOLUBLE ADENYLYL CYCLASE"/>
    <property type="match status" value="1"/>
</dbReference>
<keyword evidence="3" id="KW-0812">Transmembrane</keyword>
<evidence type="ECO:0000256" key="1">
    <source>
        <dbReference type="ARBA" id="ARBA00022741"/>
    </source>
</evidence>
<dbReference type="InterPro" id="IPR027417">
    <property type="entry name" value="P-loop_NTPase"/>
</dbReference>
<keyword evidence="2" id="KW-0067">ATP-binding</keyword>
<dbReference type="PANTHER" id="PTHR16305:SF28">
    <property type="entry name" value="GUANYLATE CYCLASE DOMAIN-CONTAINING PROTEIN"/>
    <property type="match status" value="1"/>
</dbReference>
<dbReference type="GO" id="GO:0004672">
    <property type="term" value="F:protein kinase activity"/>
    <property type="evidence" value="ECO:0007669"/>
    <property type="project" value="InterPro"/>
</dbReference>
<dbReference type="InterPro" id="IPR008271">
    <property type="entry name" value="Ser/Thr_kinase_AS"/>
</dbReference>
<dbReference type="CDD" id="cd14014">
    <property type="entry name" value="STKc_PknB_like"/>
    <property type="match status" value="1"/>
</dbReference>
<dbReference type="AlphaFoldDB" id="A0A2L0F1Y6"/>
<evidence type="ECO:0000259" key="4">
    <source>
        <dbReference type="PROSITE" id="PS50011"/>
    </source>
</evidence>
<dbReference type="Proteomes" id="UP000238348">
    <property type="component" value="Chromosome"/>
</dbReference>
<dbReference type="SUPFAM" id="SSF52540">
    <property type="entry name" value="P-loop containing nucleoside triphosphate hydrolases"/>
    <property type="match status" value="1"/>
</dbReference>
<dbReference type="GO" id="GO:0005524">
    <property type="term" value="F:ATP binding"/>
    <property type="evidence" value="ECO:0007669"/>
    <property type="project" value="UniProtKB-KW"/>
</dbReference>
<dbReference type="InterPro" id="IPR011990">
    <property type="entry name" value="TPR-like_helical_dom_sf"/>
</dbReference>
<dbReference type="Pfam" id="PF00069">
    <property type="entry name" value="Pkinase"/>
    <property type="match status" value="1"/>
</dbReference>
<evidence type="ECO:0000256" key="2">
    <source>
        <dbReference type="ARBA" id="ARBA00022840"/>
    </source>
</evidence>
<reference evidence="5 6" key="1">
    <citation type="submission" date="2015-09" db="EMBL/GenBank/DDBJ databases">
        <title>Sorangium comparison.</title>
        <authorList>
            <person name="Zaburannyi N."/>
            <person name="Bunk B."/>
            <person name="Overmann J."/>
            <person name="Mueller R."/>
        </authorList>
    </citation>
    <scope>NUCLEOTIDE SEQUENCE [LARGE SCALE GENOMIC DNA]</scope>
    <source>
        <strain evidence="5 6">So ce26</strain>
    </source>
</reference>
<dbReference type="InterPro" id="IPR011009">
    <property type="entry name" value="Kinase-like_dom_sf"/>
</dbReference>
<dbReference type="Gene3D" id="3.40.50.300">
    <property type="entry name" value="P-loop containing nucleotide triphosphate hydrolases"/>
    <property type="match status" value="1"/>
</dbReference>
<dbReference type="Pfam" id="PF13191">
    <property type="entry name" value="AAA_16"/>
    <property type="match status" value="1"/>
</dbReference>
<feature type="transmembrane region" description="Helical" evidence="3">
    <location>
        <begin position="957"/>
        <end position="976"/>
    </location>
</feature>
<dbReference type="PROSITE" id="PS00108">
    <property type="entry name" value="PROTEIN_KINASE_ST"/>
    <property type="match status" value="1"/>
</dbReference>
<feature type="domain" description="Protein kinase" evidence="4">
    <location>
        <begin position="1"/>
        <end position="249"/>
    </location>
</feature>
<dbReference type="InterPro" id="IPR041664">
    <property type="entry name" value="AAA_16"/>
</dbReference>
<organism evidence="5 6">
    <name type="scientific">Sorangium cellulosum</name>
    <name type="common">Polyangium cellulosum</name>
    <dbReference type="NCBI Taxonomy" id="56"/>
    <lineage>
        <taxon>Bacteria</taxon>
        <taxon>Pseudomonadati</taxon>
        <taxon>Myxococcota</taxon>
        <taxon>Polyangia</taxon>
        <taxon>Polyangiales</taxon>
        <taxon>Polyangiaceae</taxon>
        <taxon>Sorangium</taxon>
    </lineage>
</organism>
<dbReference type="Gene3D" id="1.25.40.10">
    <property type="entry name" value="Tetratricopeptide repeat domain"/>
    <property type="match status" value="1"/>
</dbReference>
<dbReference type="PROSITE" id="PS50011">
    <property type="entry name" value="PROTEIN_KINASE_DOM"/>
    <property type="match status" value="1"/>
</dbReference>
<dbReference type="InterPro" id="IPR000719">
    <property type="entry name" value="Prot_kinase_dom"/>
</dbReference>
<keyword evidence="1" id="KW-0547">Nucleotide-binding</keyword>
<sequence>MGQIFRARDRHTGEPVAVKVLRAGTVPHIARFVQEARALSELSHPRIVRYMTHGVAEPDCPYLAMEWLEGEDLSTRLARARLTIDEGVELASGVAEALCVAHGRRIVHRDLKPGNIFLVDRRVDQVKVLDFGVARLDAASKITPTGAVVGTPGYMAPEQAQNVRTVDARADVFSLGCVLFECLTGSPAFSGEHLVSLLAKVLYAEPPPLRELVPGAKPALEELLSRMLAKRPEDRPRDGAAVLSALRALKLQVSAVDPARAPIALTTDERRTVSVVLLAAHRAEGGGADETLDPAESDALEALRRGAAVRGWRLERLRDGSVTAWMGGAGLATDQAAQAARCALWLRGRTGGRTTAVATGRSGAAGSRATGEAIERAAQLLHARVTEEGEGGVRVDETTARLLDGRFDVRESGAGLALYGERVIAEGARPLLGKPTPCVGRRRELAELEQMFAGCVEEQQARAALLVGTAGIGKSRLAHELLAQLRRRGEPLACWIGRGDALRAGAALGLLGQALRGACGIRGDEPLPERRGKLSSRVALRVAASERQRVAEILGEIVGAPFPEEKSDLLRAARRNAQIMSDQMHRAWTEFLRAECSAQPVLLLLEDWHWGDGATGRFIDSALRDLDQSPWLVLALSRPEASERFPKLWHDRRLHVIHLAPLGRKPSERLVRQVLGDGVDAETVKRIVAQADGNAFYLEELIRRAAEPGGEGLPETVVAMVQSRLAALDDEDRRVLRAASIFGEASWPGGVAALLGGADRAAHVERRMLGLVEREVLVRRPESRFSAEVELAFRHTLLREGAYAMLTDEDRALGHGVAGEWLERAGERDPKLLATHFDRGGVGARAAAYYLRASELALDTGDCETAIELSERGISLGREPELLAGLKAAMGEARFRTGDFQGAFRAAAEALRLARPGSRIEGRAIHSGIYTALYLRRTELLVEPMERLLRTDPEPDAIGLLAAAFFSVIVLLVWQARRDTMDLYRQRLEQVSRGVVADPSALAWMELARAMWAIHVERDPWGLLQHARRASAHHERSGVGGVFPLSQFCIATGYALLGLFDRAEEELARTLAMAPSTGHEGLSAGLTRTMMLVDQRRTAEASALAAWVVKEAELRGEQLMRLNGWLYGIEARLHEGAVEAAESLALQIRDAMSTEPYLGMAYLVELAGIRLAQGHAEEAADIADRAFAQARCFGMGFFCRHATLLLIRAEARCTLGDRDAAGEAIRDAAEDLQRRAARIPDPVARQSFLENLPDHRRTRELARTWLLEDVG</sequence>
<name>A0A2L0F1Y6_SORCE</name>
<gene>
    <name evidence="5" type="ORF">SOCE26_070640</name>
</gene>
<dbReference type="GO" id="GO:0004016">
    <property type="term" value="F:adenylate cyclase activity"/>
    <property type="evidence" value="ECO:0007669"/>
    <property type="project" value="TreeGrafter"/>
</dbReference>
<evidence type="ECO:0000313" key="5">
    <source>
        <dbReference type="EMBL" id="AUX45570.1"/>
    </source>
</evidence>
<proteinExistence type="predicted"/>
<keyword evidence="3" id="KW-1133">Transmembrane helix</keyword>
<dbReference type="SUPFAM" id="SSF48452">
    <property type="entry name" value="TPR-like"/>
    <property type="match status" value="1"/>
</dbReference>